<dbReference type="InterPro" id="IPR025250">
    <property type="entry name" value="DUF4199"/>
</dbReference>
<dbReference type="EMBL" id="CP002961">
    <property type="protein sequence ID" value="AFK03988.1"/>
    <property type="molecule type" value="Genomic_DNA"/>
</dbReference>
<proteinExistence type="predicted"/>
<protein>
    <recommendedName>
        <fullName evidence="4">DUF4199 domain-containing protein</fullName>
    </recommendedName>
</protein>
<gene>
    <name evidence="2" type="ordered locus">Emtol_2854</name>
</gene>
<reference evidence="2 3" key="1">
    <citation type="submission" date="2011-07" db="EMBL/GenBank/DDBJ databases">
        <title>The complete genome of chromosome of Emticicia oligotrophica DSM 17448.</title>
        <authorList>
            <consortium name="US DOE Joint Genome Institute (JGI-PGF)"/>
            <person name="Lucas S."/>
            <person name="Han J."/>
            <person name="Lapidus A."/>
            <person name="Bruce D."/>
            <person name="Goodwin L."/>
            <person name="Pitluck S."/>
            <person name="Peters L."/>
            <person name="Kyrpides N."/>
            <person name="Mavromatis K."/>
            <person name="Ivanova N."/>
            <person name="Ovchinnikova G."/>
            <person name="Teshima H."/>
            <person name="Detter J.C."/>
            <person name="Tapia R."/>
            <person name="Han C."/>
            <person name="Land M."/>
            <person name="Hauser L."/>
            <person name="Markowitz V."/>
            <person name="Cheng J.-F."/>
            <person name="Hugenholtz P."/>
            <person name="Woyke T."/>
            <person name="Wu D."/>
            <person name="Tindall B."/>
            <person name="Pomrenke H."/>
            <person name="Brambilla E."/>
            <person name="Klenk H.-P."/>
            <person name="Eisen J.A."/>
        </authorList>
    </citation>
    <scope>NUCLEOTIDE SEQUENCE [LARGE SCALE GENOMIC DNA]</scope>
    <source>
        <strain evidence="2 3">DSM 17448</strain>
    </source>
</reference>
<feature type="transmembrane region" description="Helical" evidence="1">
    <location>
        <begin position="144"/>
        <end position="167"/>
    </location>
</feature>
<organism evidence="2 3">
    <name type="scientific">Emticicia oligotrophica (strain DSM 17448 / CIP 109782 / MTCC 6937 / GPTSA100-15)</name>
    <dbReference type="NCBI Taxonomy" id="929562"/>
    <lineage>
        <taxon>Bacteria</taxon>
        <taxon>Pseudomonadati</taxon>
        <taxon>Bacteroidota</taxon>
        <taxon>Cytophagia</taxon>
        <taxon>Cytophagales</taxon>
        <taxon>Leadbetterellaceae</taxon>
        <taxon>Emticicia</taxon>
    </lineage>
</organism>
<dbReference type="Pfam" id="PF13858">
    <property type="entry name" value="DUF4199"/>
    <property type="match status" value="1"/>
</dbReference>
<evidence type="ECO:0008006" key="4">
    <source>
        <dbReference type="Google" id="ProtNLM"/>
    </source>
</evidence>
<feature type="transmembrane region" description="Helical" evidence="1">
    <location>
        <begin position="76"/>
        <end position="98"/>
    </location>
</feature>
<feature type="transmembrane region" description="Helical" evidence="1">
    <location>
        <begin position="5"/>
        <end position="26"/>
    </location>
</feature>
<evidence type="ECO:0000256" key="1">
    <source>
        <dbReference type="SAM" id="Phobius"/>
    </source>
</evidence>
<feature type="transmembrane region" description="Helical" evidence="1">
    <location>
        <begin position="38"/>
        <end position="55"/>
    </location>
</feature>
<keyword evidence="1" id="KW-1133">Transmembrane helix</keyword>
<keyword evidence="1" id="KW-0812">Transmembrane</keyword>
<accession>A0ABN4ANN9</accession>
<evidence type="ECO:0000313" key="2">
    <source>
        <dbReference type="EMBL" id="AFK03988.1"/>
    </source>
</evidence>
<sequence>MKKLILTNGLIAGVLISVFTVCSIAYCYASGNFEGNMVLGYAAMILSFSFVFVGVKKFRDEQNDGTLTFGKGFITGLYISLIASSIYVLTWLIDYYFFIPDFLEKFSQQSLTKMKGSGASTSEISAAIEQMEGYKKMYASPLGVIFLTYMEILPVGLVVSLISALILKRK</sequence>
<dbReference type="RefSeq" id="WP_015029684.1">
    <property type="nucleotide sequence ID" value="NC_018748.1"/>
</dbReference>
<keyword evidence="3" id="KW-1185">Reference proteome</keyword>
<dbReference type="Proteomes" id="UP000002875">
    <property type="component" value="Chromosome"/>
</dbReference>
<evidence type="ECO:0000313" key="3">
    <source>
        <dbReference type="Proteomes" id="UP000002875"/>
    </source>
</evidence>
<name>A0ABN4ANN9_EMTOG</name>
<keyword evidence="1" id="KW-0472">Membrane</keyword>